<evidence type="ECO:0000313" key="2">
    <source>
        <dbReference type="EMBL" id="PIA98156.1"/>
    </source>
</evidence>
<accession>A0A2G5I043</accession>
<evidence type="ECO:0000256" key="1">
    <source>
        <dbReference type="SAM" id="MobiDB-lite"/>
    </source>
</evidence>
<dbReference type="AlphaFoldDB" id="A0A2G5I043"/>
<name>A0A2G5I043_CERBT</name>
<dbReference type="Proteomes" id="UP000230605">
    <property type="component" value="Chromosome 2"/>
</dbReference>
<gene>
    <name evidence="2" type="ORF">CB0940_06350</name>
</gene>
<protein>
    <submittedName>
        <fullName evidence="2">Uncharacterized protein</fullName>
    </submittedName>
</protein>
<dbReference type="OrthoDB" id="5424391at2759"/>
<organism evidence="2 3">
    <name type="scientific">Cercospora beticola</name>
    <name type="common">Sugarbeet leaf spot fungus</name>
    <dbReference type="NCBI Taxonomy" id="122368"/>
    <lineage>
        <taxon>Eukaryota</taxon>
        <taxon>Fungi</taxon>
        <taxon>Dikarya</taxon>
        <taxon>Ascomycota</taxon>
        <taxon>Pezizomycotina</taxon>
        <taxon>Dothideomycetes</taxon>
        <taxon>Dothideomycetidae</taxon>
        <taxon>Mycosphaerellales</taxon>
        <taxon>Mycosphaerellaceae</taxon>
        <taxon>Cercospora</taxon>
    </lineage>
</organism>
<reference evidence="2 3" key="1">
    <citation type="submission" date="2015-10" db="EMBL/GenBank/DDBJ databases">
        <title>The cercosporin biosynthetic gene cluster was horizontally transferred to several fungal lineages and shown to be expanded in Cercospora beticola based on microsynteny with recipient genomes.</title>
        <authorList>
            <person name="De Jonge R."/>
            <person name="Ebert M.K."/>
            <person name="Suttle J.C."/>
            <person name="Jurick Ii W.M."/>
            <person name="Secor G.A."/>
            <person name="Thomma B.P."/>
            <person name="Van De Peer Y."/>
            <person name="Bolton M.D."/>
        </authorList>
    </citation>
    <scope>NUCLEOTIDE SEQUENCE [LARGE SCALE GENOMIC DNA]</scope>
    <source>
        <strain evidence="2 3">09-40</strain>
    </source>
</reference>
<sequence>MFARHTHTRNMKKTGVVLGLKNIIDKIHPSGNAPLTTSESKRLLTALTSSFRKHLDAVHPSAAAEDSKTRPELNAGFPNVSHKSMHSSAALAQKHMASVLTNPLMVKGGKDFGTAKVELQKNPQRDPIALLEEYDQEGAATVRIAELCLDHVRKEYDTARDARKPKLLDELQPGRRVFLWLLRSNLYTSESYADNVRFLENLVFFLLHEGREENIWQWIKLDVKAPDSLQGPPPGVALSLRRESLYRYRWRGRLLSATLRAKAGVTWDPAPSGTIQRLRPGGLNAALDTFVAATKLMPQLTCLPLGGASTYLSKLLTRRLRNVNPRGDVELAPGEKIDGERYDKLIEALPLAFSSYEGPVDPRKQAIREAFSQADAAMLLLLHPYKPSATLYLKNLKFFFPDDLSQAHSTVTGRSKNDQRTMENWYRGILHCAALLSHQGHHKDATWVRGRIPLYLPEKTAYAERDEREIHLRLGRRDTVQERQEVSRPTRIPFPSFA</sequence>
<comment type="caution">
    <text evidence="2">The sequence shown here is derived from an EMBL/GenBank/DDBJ whole genome shotgun (WGS) entry which is preliminary data.</text>
</comment>
<evidence type="ECO:0000313" key="3">
    <source>
        <dbReference type="Proteomes" id="UP000230605"/>
    </source>
</evidence>
<dbReference type="EMBL" id="LKMD01000102">
    <property type="protein sequence ID" value="PIA98156.1"/>
    <property type="molecule type" value="Genomic_DNA"/>
</dbReference>
<feature type="region of interest" description="Disordered" evidence="1">
    <location>
        <begin position="61"/>
        <end position="87"/>
    </location>
</feature>
<proteinExistence type="predicted"/>